<dbReference type="KEGG" id="ccv:CCV52592_0151"/>
<dbReference type="Proteomes" id="UP000006380">
    <property type="component" value="Chromosome"/>
</dbReference>
<gene>
    <name evidence="5" type="primary">hrcA</name>
    <name evidence="5" type="ORF">CCV52592_0151</name>
</gene>
<dbReference type="InterPro" id="IPR036390">
    <property type="entry name" value="WH_DNA-bd_sf"/>
</dbReference>
<keyword evidence="3" id="KW-0346">Stress response</keyword>
<evidence type="ECO:0000313" key="6">
    <source>
        <dbReference type="Proteomes" id="UP000006380"/>
    </source>
</evidence>
<keyword evidence="6" id="KW-1185">Reference proteome</keyword>
<dbReference type="AlphaFoldDB" id="A7GXU1"/>
<evidence type="ECO:0000256" key="3">
    <source>
        <dbReference type="ARBA" id="ARBA00023016"/>
    </source>
</evidence>
<dbReference type="RefSeq" id="WP_009650252.1">
    <property type="nucleotide sequence ID" value="NC_009715.2"/>
</dbReference>
<dbReference type="GO" id="GO:0003677">
    <property type="term" value="F:DNA binding"/>
    <property type="evidence" value="ECO:0007669"/>
    <property type="project" value="InterPro"/>
</dbReference>
<name>A7GXU1_CAMC5</name>
<evidence type="ECO:0000256" key="1">
    <source>
        <dbReference type="ARBA" id="ARBA00022491"/>
    </source>
</evidence>
<keyword evidence="2" id="KW-0805">Transcription regulation</keyword>
<dbReference type="InterPro" id="IPR002571">
    <property type="entry name" value="HrcA"/>
</dbReference>
<evidence type="ECO:0000313" key="5">
    <source>
        <dbReference type="EMBL" id="EAU00242.1"/>
    </source>
</evidence>
<dbReference type="STRING" id="360105.CCV52592_0151"/>
<keyword evidence="1" id="KW-0678">Repressor</keyword>
<dbReference type="Gene3D" id="1.10.10.10">
    <property type="entry name" value="Winged helix-like DNA-binding domain superfamily/Winged helix DNA-binding domain"/>
    <property type="match status" value="1"/>
</dbReference>
<evidence type="ECO:0000256" key="4">
    <source>
        <dbReference type="ARBA" id="ARBA00023163"/>
    </source>
</evidence>
<sequence length="264" mass="30289">MNKTNKRDMILNSIIEAYLSDNIPIGSSELGSRMNISMPASTIRVYFKKLSDEGEITKLHISGGRIPTITAMRRYWSETLDLNDADISVNDGYNLKMLCDRFELYCMVFGSLDTRLLEILNLNDRFLILNLDSDEIVIRYDARIEKFLQNLLGVGLNKLETICAQVGLSELRSKIRELKRTKIYFQENEILAFKMFGDERFKMMLEPGFAAQMNEGLTFSPLFDEGFMGLKLKMTYLGYPCEMVCAGSIYSDYVKFLNKIKEAA</sequence>
<protein>
    <submittedName>
        <fullName evidence="5">Heat-inducible transcription repressor</fullName>
    </submittedName>
</protein>
<organism evidence="5 6">
    <name type="scientific">Campylobacter curvus (strain 525.92)</name>
    <dbReference type="NCBI Taxonomy" id="360105"/>
    <lineage>
        <taxon>Bacteria</taxon>
        <taxon>Pseudomonadati</taxon>
        <taxon>Campylobacterota</taxon>
        <taxon>Epsilonproteobacteria</taxon>
        <taxon>Campylobacterales</taxon>
        <taxon>Campylobacteraceae</taxon>
        <taxon>Campylobacter</taxon>
    </lineage>
</organism>
<dbReference type="EMBL" id="CP000767">
    <property type="protein sequence ID" value="EAU00242.1"/>
    <property type="molecule type" value="Genomic_DNA"/>
</dbReference>
<accession>A7GXU1</accession>
<dbReference type="NCBIfam" id="NF003033">
    <property type="entry name" value="PRK03911.1"/>
    <property type="match status" value="1"/>
</dbReference>
<dbReference type="PANTHER" id="PTHR34824:SF1">
    <property type="entry name" value="HEAT-INDUCIBLE TRANSCRIPTION REPRESSOR HRCA"/>
    <property type="match status" value="1"/>
</dbReference>
<dbReference type="PANTHER" id="PTHR34824">
    <property type="entry name" value="HEAT-INDUCIBLE TRANSCRIPTION REPRESSOR HRCA"/>
    <property type="match status" value="1"/>
</dbReference>
<evidence type="ECO:0000256" key="2">
    <source>
        <dbReference type="ARBA" id="ARBA00023015"/>
    </source>
</evidence>
<dbReference type="HOGENOM" id="CLU_091026_0_0_7"/>
<proteinExistence type="predicted"/>
<reference evidence="5" key="1">
    <citation type="submission" date="2016-07" db="EMBL/GenBank/DDBJ databases">
        <title>Comparative genomics of the Campylobacter concisus group.</title>
        <authorList>
            <person name="Miller W.G."/>
            <person name="Yee E."/>
            <person name="Chapman M.H."/>
            <person name="Huynh S."/>
            <person name="Bono J.L."/>
            <person name="On S.L.W."/>
            <person name="StLeger J."/>
            <person name="Foster G."/>
            <person name="Parker C.T."/>
        </authorList>
    </citation>
    <scope>NUCLEOTIDE SEQUENCE</scope>
    <source>
        <strain evidence="5">525.92</strain>
    </source>
</reference>
<dbReference type="GO" id="GO:0045892">
    <property type="term" value="P:negative regulation of DNA-templated transcription"/>
    <property type="evidence" value="ECO:0007669"/>
    <property type="project" value="TreeGrafter"/>
</dbReference>
<dbReference type="InterPro" id="IPR036388">
    <property type="entry name" value="WH-like_DNA-bd_sf"/>
</dbReference>
<dbReference type="OrthoDB" id="9783139at2"/>
<keyword evidence="4" id="KW-0804">Transcription</keyword>
<dbReference type="SUPFAM" id="SSF46785">
    <property type="entry name" value="Winged helix' DNA-binding domain"/>
    <property type="match status" value="1"/>
</dbReference>